<organism evidence="2 3">
    <name type="scientific">Cercophora scortea</name>
    <dbReference type="NCBI Taxonomy" id="314031"/>
    <lineage>
        <taxon>Eukaryota</taxon>
        <taxon>Fungi</taxon>
        <taxon>Dikarya</taxon>
        <taxon>Ascomycota</taxon>
        <taxon>Pezizomycotina</taxon>
        <taxon>Sordariomycetes</taxon>
        <taxon>Sordariomycetidae</taxon>
        <taxon>Sordariales</taxon>
        <taxon>Lasiosphaeriaceae</taxon>
        <taxon>Cercophora</taxon>
    </lineage>
</organism>
<evidence type="ECO:0000256" key="1">
    <source>
        <dbReference type="SAM" id="SignalP"/>
    </source>
</evidence>
<dbReference type="AlphaFoldDB" id="A0AAE0MHY1"/>
<proteinExistence type="predicted"/>
<dbReference type="Proteomes" id="UP001286456">
    <property type="component" value="Unassembled WGS sequence"/>
</dbReference>
<keyword evidence="3" id="KW-1185">Reference proteome</keyword>
<comment type="caution">
    <text evidence="2">The sequence shown here is derived from an EMBL/GenBank/DDBJ whole genome shotgun (WGS) entry which is preliminary data.</text>
</comment>
<keyword evidence="1" id="KW-0732">Signal</keyword>
<reference evidence="2" key="1">
    <citation type="journal article" date="2023" name="Mol. Phylogenet. Evol.">
        <title>Genome-scale phylogeny and comparative genomics of the fungal order Sordariales.</title>
        <authorList>
            <person name="Hensen N."/>
            <person name="Bonometti L."/>
            <person name="Westerberg I."/>
            <person name="Brannstrom I.O."/>
            <person name="Guillou S."/>
            <person name="Cros-Aarteil S."/>
            <person name="Calhoun S."/>
            <person name="Haridas S."/>
            <person name="Kuo A."/>
            <person name="Mondo S."/>
            <person name="Pangilinan J."/>
            <person name="Riley R."/>
            <person name="LaButti K."/>
            <person name="Andreopoulos B."/>
            <person name="Lipzen A."/>
            <person name="Chen C."/>
            <person name="Yan M."/>
            <person name="Daum C."/>
            <person name="Ng V."/>
            <person name="Clum A."/>
            <person name="Steindorff A."/>
            <person name="Ohm R.A."/>
            <person name="Martin F."/>
            <person name="Silar P."/>
            <person name="Natvig D.O."/>
            <person name="Lalanne C."/>
            <person name="Gautier V."/>
            <person name="Ament-Velasquez S.L."/>
            <person name="Kruys A."/>
            <person name="Hutchinson M.I."/>
            <person name="Powell A.J."/>
            <person name="Barry K."/>
            <person name="Miller A.N."/>
            <person name="Grigoriev I.V."/>
            <person name="Debuchy R."/>
            <person name="Gladieux P."/>
            <person name="Hiltunen Thoren M."/>
            <person name="Johannesson H."/>
        </authorList>
    </citation>
    <scope>NUCLEOTIDE SEQUENCE</scope>
    <source>
        <strain evidence="2">SMH4131-1</strain>
    </source>
</reference>
<dbReference type="EMBL" id="JAUEPO010000002">
    <property type="protein sequence ID" value="KAK3331669.1"/>
    <property type="molecule type" value="Genomic_DNA"/>
</dbReference>
<gene>
    <name evidence="2" type="ORF">B0T19DRAFT_438557</name>
</gene>
<feature type="signal peptide" evidence="1">
    <location>
        <begin position="1"/>
        <end position="28"/>
    </location>
</feature>
<evidence type="ECO:0000313" key="2">
    <source>
        <dbReference type="EMBL" id="KAK3331669.1"/>
    </source>
</evidence>
<accession>A0AAE0MHY1</accession>
<reference evidence="2" key="2">
    <citation type="submission" date="2023-06" db="EMBL/GenBank/DDBJ databases">
        <authorList>
            <consortium name="Lawrence Berkeley National Laboratory"/>
            <person name="Haridas S."/>
            <person name="Hensen N."/>
            <person name="Bonometti L."/>
            <person name="Westerberg I."/>
            <person name="Brannstrom I.O."/>
            <person name="Guillou S."/>
            <person name="Cros-Aarteil S."/>
            <person name="Calhoun S."/>
            <person name="Kuo A."/>
            <person name="Mondo S."/>
            <person name="Pangilinan J."/>
            <person name="Riley R."/>
            <person name="Labutti K."/>
            <person name="Andreopoulos B."/>
            <person name="Lipzen A."/>
            <person name="Chen C."/>
            <person name="Yanf M."/>
            <person name="Daum C."/>
            <person name="Ng V."/>
            <person name="Clum A."/>
            <person name="Steindorff A."/>
            <person name="Ohm R."/>
            <person name="Martin F."/>
            <person name="Silar P."/>
            <person name="Natvig D."/>
            <person name="Lalanne C."/>
            <person name="Gautier V."/>
            <person name="Ament-Velasquez S.L."/>
            <person name="Kruys A."/>
            <person name="Hutchinson M.I."/>
            <person name="Powell A.J."/>
            <person name="Barry K."/>
            <person name="Miller A.N."/>
            <person name="Grigoriev I.V."/>
            <person name="Debuchy R."/>
            <person name="Gladieux P."/>
            <person name="Thoren M.H."/>
            <person name="Johannesson H."/>
        </authorList>
    </citation>
    <scope>NUCLEOTIDE SEQUENCE</scope>
    <source>
        <strain evidence="2">SMH4131-1</strain>
    </source>
</reference>
<protein>
    <submittedName>
        <fullName evidence="2">Uncharacterized protein</fullName>
    </submittedName>
</protein>
<sequence length="282" mass="31479">MAFRKLPSGGELFLLFLHLGLLFTSVAGQKIYQDYAAASRPKTVLPRPGSPEFNASIIIDDTADAQLIGHLGKRVGVPTPDAYGPAFDQRCLICPKQELLTATGQELLDSLQWYTMITYMRKAYTNLKDKCVFYTAGDGYMNTPSRAEGLSVIANQWACSHGKYSIWNLWPNSVTEAADPTGQTKDFYSCFDSNNWLNPILSVKNPDMPSHVPYFQQMSKAMAEQCSGEWCHEWTTLRNNYHRITRLVGVDISPGPGRFRSYELDLMTLKNLGEITGTGIIG</sequence>
<feature type="chain" id="PRO_5042275862" evidence="1">
    <location>
        <begin position="29"/>
        <end position="282"/>
    </location>
</feature>
<evidence type="ECO:0000313" key="3">
    <source>
        <dbReference type="Proteomes" id="UP001286456"/>
    </source>
</evidence>
<name>A0AAE0MHY1_9PEZI</name>